<evidence type="ECO:0000313" key="3">
    <source>
        <dbReference type="Proteomes" id="UP000016935"/>
    </source>
</evidence>
<feature type="region of interest" description="Disordered" evidence="1">
    <location>
        <begin position="31"/>
        <end position="68"/>
    </location>
</feature>
<evidence type="ECO:0000313" key="2">
    <source>
        <dbReference type="EMBL" id="EOA90154.1"/>
    </source>
</evidence>
<dbReference type="GeneID" id="19404185"/>
<dbReference type="EMBL" id="KB908493">
    <property type="protein sequence ID" value="EOA90154.1"/>
    <property type="molecule type" value="Genomic_DNA"/>
</dbReference>
<accession>R0KM41</accession>
<name>R0KM41_EXST2</name>
<dbReference type="AlphaFoldDB" id="R0KM41"/>
<dbReference type="Proteomes" id="UP000016935">
    <property type="component" value="Unassembled WGS sequence"/>
</dbReference>
<gene>
    <name evidence="2" type="ORF">SETTUDRAFT_36806</name>
</gene>
<dbReference type="RefSeq" id="XP_008021880.1">
    <property type="nucleotide sequence ID" value="XM_008023689.1"/>
</dbReference>
<sequence>MALLLRARRATGAASIHPSIYVRTSKYARPPWRVKPSADGSERSLSRPRAAKVLPGNEGLGQAGRGQMPVPMASLSLRHSTPTTTTTHQYGAGARVPTWPSLACDVDLMALLQSAALRVVDVD</sequence>
<organism evidence="2 3">
    <name type="scientific">Exserohilum turcicum (strain 28A)</name>
    <name type="common">Northern leaf blight fungus</name>
    <name type="synonym">Setosphaeria turcica</name>
    <dbReference type="NCBI Taxonomy" id="671987"/>
    <lineage>
        <taxon>Eukaryota</taxon>
        <taxon>Fungi</taxon>
        <taxon>Dikarya</taxon>
        <taxon>Ascomycota</taxon>
        <taxon>Pezizomycotina</taxon>
        <taxon>Dothideomycetes</taxon>
        <taxon>Pleosporomycetidae</taxon>
        <taxon>Pleosporales</taxon>
        <taxon>Pleosporineae</taxon>
        <taxon>Pleosporaceae</taxon>
        <taxon>Exserohilum</taxon>
    </lineage>
</organism>
<protein>
    <submittedName>
        <fullName evidence="2">Uncharacterized protein</fullName>
    </submittedName>
</protein>
<dbReference type="HOGENOM" id="CLU_2016634_0_0_1"/>
<evidence type="ECO:0000256" key="1">
    <source>
        <dbReference type="SAM" id="MobiDB-lite"/>
    </source>
</evidence>
<reference evidence="2 3" key="2">
    <citation type="journal article" date="2013" name="PLoS Genet.">
        <title>Comparative genome structure, secondary metabolite, and effector coding capacity across Cochliobolus pathogens.</title>
        <authorList>
            <person name="Condon B.J."/>
            <person name="Leng Y."/>
            <person name="Wu D."/>
            <person name="Bushley K.E."/>
            <person name="Ohm R.A."/>
            <person name="Otillar R."/>
            <person name="Martin J."/>
            <person name="Schackwitz W."/>
            <person name="Grimwood J."/>
            <person name="MohdZainudin N."/>
            <person name="Xue C."/>
            <person name="Wang R."/>
            <person name="Manning V.A."/>
            <person name="Dhillon B."/>
            <person name="Tu Z.J."/>
            <person name="Steffenson B.J."/>
            <person name="Salamov A."/>
            <person name="Sun H."/>
            <person name="Lowry S."/>
            <person name="LaButti K."/>
            <person name="Han J."/>
            <person name="Copeland A."/>
            <person name="Lindquist E."/>
            <person name="Barry K."/>
            <person name="Schmutz J."/>
            <person name="Baker S.E."/>
            <person name="Ciuffetti L.M."/>
            <person name="Grigoriev I.V."/>
            <person name="Zhong S."/>
            <person name="Turgeon B.G."/>
        </authorList>
    </citation>
    <scope>NUCLEOTIDE SEQUENCE [LARGE SCALE GENOMIC DNA]</scope>
    <source>
        <strain evidence="3">28A</strain>
    </source>
</reference>
<keyword evidence="3" id="KW-1185">Reference proteome</keyword>
<reference evidence="2 3" key="1">
    <citation type="journal article" date="2012" name="PLoS Pathog.">
        <title>Diverse lifestyles and strategies of plant pathogenesis encoded in the genomes of eighteen Dothideomycetes fungi.</title>
        <authorList>
            <person name="Ohm R.A."/>
            <person name="Feau N."/>
            <person name="Henrissat B."/>
            <person name="Schoch C.L."/>
            <person name="Horwitz B.A."/>
            <person name="Barry K.W."/>
            <person name="Condon B.J."/>
            <person name="Copeland A.C."/>
            <person name="Dhillon B."/>
            <person name="Glaser F."/>
            <person name="Hesse C.N."/>
            <person name="Kosti I."/>
            <person name="LaButti K."/>
            <person name="Lindquist E.A."/>
            <person name="Lucas S."/>
            <person name="Salamov A.A."/>
            <person name="Bradshaw R.E."/>
            <person name="Ciuffetti L."/>
            <person name="Hamelin R.C."/>
            <person name="Kema G.H.J."/>
            <person name="Lawrence C."/>
            <person name="Scott J.A."/>
            <person name="Spatafora J.W."/>
            <person name="Turgeon B.G."/>
            <person name="de Wit P.J.G.M."/>
            <person name="Zhong S."/>
            <person name="Goodwin S.B."/>
            <person name="Grigoriev I.V."/>
        </authorList>
    </citation>
    <scope>NUCLEOTIDE SEQUENCE [LARGE SCALE GENOMIC DNA]</scope>
    <source>
        <strain evidence="3">28A</strain>
    </source>
</reference>
<proteinExistence type="predicted"/>